<dbReference type="InterPro" id="IPR035423">
    <property type="entry name" value="M60-like_N"/>
</dbReference>
<dbReference type="Gene3D" id="3.40.390.80">
    <property type="entry name" value="Peptidase M60, enhancin-like domain 2"/>
    <property type="match status" value="1"/>
</dbReference>
<dbReference type="RefSeq" id="WP_069446859.1">
    <property type="nucleotide sequence ID" value="NZ_MDCJ01000002.1"/>
</dbReference>
<proteinExistence type="predicted"/>
<reference evidence="2 3" key="1">
    <citation type="submission" date="2016-08" db="EMBL/GenBank/DDBJ databases">
        <title>Genome sequencing of Vibrio scophthalmi strain FP3289, an isolated from Paralichthys olivaceus.</title>
        <authorList>
            <person name="Han H.-J."/>
        </authorList>
    </citation>
    <scope>NUCLEOTIDE SEQUENCE [LARGE SCALE GENOMIC DNA]</scope>
    <source>
        <strain evidence="2 3">FP3289</strain>
    </source>
</reference>
<dbReference type="Proteomes" id="UP000095131">
    <property type="component" value="Unassembled WGS sequence"/>
</dbReference>
<dbReference type="Gene3D" id="1.10.390.30">
    <property type="entry name" value="Peptidase M60, enhancin-like domain 3"/>
    <property type="match status" value="1"/>
</dbReference>
<dbReference type="PANTHER" id="PTHR15730:SF5">
    <property type="entry name" value="SI:CH211-210B2.2-RELATED"/>
    <property type="match status" value="1"/>
</dbReference>
<accession>A0A1E3WPS0</accession>
<protein>
    <submittedName>
        <fullName evidence="2">Putative lipoprotein AcfD like protein</fullName>
    </submittedName>
</protein>
<dbReference type="PROSITE" id="PS51257">
    <property type="entry name" value="PROKAR_LIPOPROTEIN"/>
    <property type="match status" value="1"/>
</dbReference>
<dbReference type="Pfam" id="PF17291">
    <property type="entry name" value="M60-like_N"/>
    <property type="match status" value="1"/>
</dbReference>
<evidence type="ECO:0000259" key="1">
    <source>
        <dbReference type="PROSITE" id="PS51723"/>
    </source>
</evidence>
<sequence length="1481" mass="163933">MRNKLFLATMVSLALAGCNDEGIVFTNTEEGIEPPTDVTPPTEDVLPTTYISTIQASSKVILGDVDCNGTRIKNGRFEVLEGTSFSCNFGSVMLGEFTAPTAKVARNTAVNDKVETSFDLVSLPHGRNATQVLQSINNCKSSDNICLDEIDVIDIDEIYQNLGVQSAVDAFLKSKEEEATDEVGKAPSSHVDDKVIPAVDPEANSNLNADFVSADAESSYAYKPSSEGKVLTRSTLTDANGNAISGMSFFSANSIGTTDENGEFEYLWGDTLTFGIDTFEFGKVTGNQVDYKLTDVSNNPITKANIQALIERYAERQNNTFIVTNEIQSTFALYPNVINELINLSLPNGGKLDGSDFSLPNEFEAQFSQGLTSVIDQELRQPATFSSLIRQPAVLSLDSGKYVTESLTAIFRNVETFHVFNDNGSFYGATGYTRGMRALNISNRAFPIMMPRADKNREIPFGQAQAWTREGKPYVADWPGIDMPAIPTVNEDNATFGFPFVTAGEIGAGKVVFMGNGMYPSILSCPDNYWNNRSVTIDSQAQICTSSKIENPQHDDNGSMKLFFSNLFQWFNDKAPTAGFKVATNIDKAYFAHHNSHSGLEYDFFVSPEFGFNKNVTHLMKDGFDGINPSDTPILLLQAYPPKIIGDGMTLNFVADIENPNLSQDDITALIKYISAGGNVLFMDAIQSANPEPIGRLADAAGMSVGGQNVTPTNQAFCGSSYYCQTMYPNLHVRGGSDMVVLERFQDNQGEQPFTVNQDGTVEWIKDETKIKFEIPHYEVVKRDSEGNPVIGEDGAPQMVTKQARIFVNTPEERQAAIDELKTAFVGTPVCNNDYQWEFNCIETRDGHGETVRGNYHRPDFDRYEISQTVVDSMVKAANLGSNFTALYHHELYYRTKGTQGKRLSSAELNQTFDNLSIWMWNDNPYRFETNIQDELGFKQAVQFLNCYTGGQHQQDTEEALCPVDLKASLISNGMIHGEGELSGQMNPSYPLNYMEKPLTRIMLGRSFWDHEITVDTTMYPGRTPGNGESVSAIIQTNGQAVSYSAGNNQSTGLWAPQLQEVSVSKGVKATITVMFADDLTGKPNHETSLKRPPRMQTSYQYDGASLTFKVPYGGLIYITPKEKGLGEVSFDLSGVEYAAWWKEGRWINHPNDSSAPIAEVDTGSFIYTTPVNNIQSIDLVKFAADMNRFADAASDFYGRDEVTEDGQHRRFTYSALKEFRHRFVNDVQISVGAAHSGYPVMNSSFNADRTSVPTNALNDWLLWHEVGHNLASAPFSAEGSTEVTNNLLALYMQEQEGRNDNPEMDRIKIDIQKAPIWLASNNQHAWSHGDAGMRLVMFGQLKIWAKAHFTIDRWYTDTVKPSIYGADEGWNMFKLMHRKARGDKQGDQSTNYCSSNETGLTGGDLLMVCSSYVSGYDLSDFFTTWNVGETSMTNPDNTKVYNGGISNQGLNKMAALVSELNLEKPYNSPLKVNSIYYTNE</sequence>
<dbReference type="PANTHER" id="PTHR15730">
    <property type="entry name" value="EXPERIMENTAL AUTOIMMUNE PROSTATITIS ANTIGEN 2-RELATED"/>
    <property type="match status" value="1"/>
</dbReference>
<dbReference type="PATRIC" id="fig|45658.8.peg.2041"/>
<evidence type="ECO:0000313" key="3">
    <source>
        <dbReference type="Proteomes" id="UP000095131"/>
    </source>
</evidence>
<comment type="caution">
    <text evidence="2">The sequence shown here is derived from an EMBL/GenBank/DDBJ whole genome shotgun (WGS) entry which is preliminary data.</text>
</comment>
<dbReference type="PROSITE" id="PS51723">
    <property type="entry name" value="PEPTIDASE_M60"/>
    <property type="match status" value="1"/>
</dbReference>
<dbReference type="InterPro" id="IPR025385">
    <property type="entry name" value="DUF4092"/>
</dbReference>
<dbReference type="SMART" id="SM01276">
    <property type="entry name" value="M60-like"/>
    <property type="match status" value="1"/>
</dbReference>
<name>A0A1E3WPS0_9VIBR</name>
<dbReference type="InterPro" id="IPR051244">
    <property type="entry name" value="TCAF"/>
</dbReference>
<dbReference type="InterPro" id="IPR042279">
    <property type="entry name" value="Pep_M60_3"/>
</dbReference>
<gene>
    <name evidence="2" type="ORF">VSF3289_02032</name>
</gene>
<dbReference type="Pfam" id="PF13402">
    <property type="entry name" value="Peptidase_M60"/>
    <property type="match status" value="1"/>
</dbReference>
<evidence type="ECO:0000313" key="2">
    <source>
        <dbReference type="EMBL" id="ODS11765.1"/>
    </source>
</evidence>
<organism evidence="2 3">
    <name type="scientific">Vibrio scophthalmi</name>
    <dbReference type="NCBI Taxonomy" id="45658"/>
    <lineage>
        <taxon>Bacteria</taxon>
        <taxon>Pseudomonadati</taxon>
        <taxon>Pseudomonadota</taxon>
        <taxon>Gammaproteobacteria</taxon>
        <taxon>Vibrionales</taxon>
        <taxon>Vibrionaceae</taxon>
        <taxon>Vibrio</taxon>
    </lineage>
</organism>
<keyword evidence="2" id="KW-0449">Lipoprotein</keyword>
<dbReference type="NCBIfam" id="NF037974">
    <property type="entry name" value="SslE_AcfD_Zn_LP"/>
    <property type="match status" value="1"/>
</dbReference>
<dbReference type="Pfam" id="PF13322">
    <property type="entry name" value="DUF4092"/>
    <property type="match status" value="1"/>
</dbReference>
<feature type="domain" description="Peptidase M60" evidence="1">
    <location>
        <begin position="1047"/>
        <end position="1347"/>
    </location>
</feature>
<dbReference type="EMBL" id="MDCJ01000002">
    <property type="protein sequence ID" value="ODS11765.1"/>
    <property type="molecule type" value="Genomic_DNA"/>
</dbReference>
<dbReference type="InterPro" id="IPR031161">
    <property type="entry name" value="Peptidase_M60_dom"/>
</dbReference>
<dbReference type="OrthoDB" id="9122461at2"/>